<dbReference type="Gene3D" id="3.40.50.1240">
    <property type="entry name" value="Phosphoglycerate mutase-like"/>
    <property type="match status" value="1"/>
</dbReference>
<dbReference type="GO" id="GO:0005737">
    <property type="term" value="C:cytoplasm"/>
    <property type="evidence" value="ECO:0007669"/>
    <property type="project" value="TreeGrafter"/>
</dbReference>
<dbReference type="InterPro" id="IPR050275">
    <property type="entry name" value="PGM_Phosphatase"/>
</dbReference>
<protein>
    <submittedName>
        <fullName evidence="1">Histidine phosphatase superfamily</fullName>
    </submittedName>
</protein>
<dbReference type="SUPFAM" id="SSF53254">
    <property type="entry name" value="Phosphoglycerate mutase-like"/>
    <property type="match status" value="1"/>
</dbReference>
<dbReference type="EMBL" id="MCGR01000045">
    <property type="protein sequence ID" value="ORY73621.1"/>
    <property type="molecule type" value="Genomic_DNA"/>
</dbReference>
<dbReference type="Proteomes" id="UP000193467">
    <property type="component" value="Unassembled WGS sequence"/>
</dbReference>
<sequence length="229" mass="26123">MPSKRIYLTRHAQAGHNVAEDYSIPDAELTPLGRQQSAQLHEETKDGLQQTVELIVSSPLRRPMQTMLVGYPDLKARLNHKVVLLPELQEVNHLPCDTGSSRAFLEEHDEFVKAGLDFSQIDESEKRHGVGWTSKMGFFDAENVIERAKWVRRWLRERKEEKIVVIAHGDILRVIQDGYRSDPQTHPWANAEVRAFTFASDDDEDAKLVLVKEVAKEGEEEPTSGEMKN</sequence>
<dbReference type="OrthoDB" id="496981at2759"/>
<dbReference type="InParanoid" id="A0A1Y2EPU5"/>
<dbReference type="PANTHER" id="PTHR48100">
    <property type="entry name" value="BROAD-SPECIFICITY PHOSPHATASE YOR283W-RELATED"/>
    <property type="match status" value="1"/>
</dbReference>
<evidence type="ECO:0000313" key="1">
    <source>
        <dbReference type="EMBL" id="ORY73621.1"/>
    </source>
</evidence>
<dbReference type="SMART" id="SM00855">
    <property type="entry name" value="PGAM"/>
    <property type="match status" value="1"/>
</dbReference>
<accession>A0A1Y2EPU5</accession>
<gene>
    <name evidence="1" type="ORF">BCR35DRAFT_307077</name>
</gene>
<dbReference type="PANTHER" id="PTHR48100:SF54">
    <property type="entry name" value="PHOSPHATASE SPAC5H10.03-RELATED"/>
    <property type="match status" value="1"/>
</dbReference>
<dbReference type="AlphaFoldDB" id="A0A1Y2EPU5"/>
<dbReference type="InterPro" id="IPR029033">
    <property type="entry name" value="His_PPase_superfam"/>
</dbReference>
<dbReference type="GO" id="GO:0016791">
    <property type="term" value="F:phosphatase activity"/>
    <property type="evidence" value="ECO:0007669"/>
    <property type="project" value="TreeGrafter"/>
</dbReference>
<dbReference type="FunCoup" id="A0A1Y2EPU5">
    <property type="interactions" value="308"/>
</dbReference>
<dbReference type="CDD" id="cd07067">
    <property type="entry name" value="HP_PGM_like"/>
    <property type="match status" value="1"/>
</dbReference>
<comment type="caution">
    <text evidence="1">The sequence shown here is derived from an EMBL/GenBank/DDBJ whole genome shotgun (WGS) entry which is preliminary data.</text>
</comment>
<proteinExistence type="predicted"/>
<keyword evidence="2" id="KW-1185">Reference proteome</keyword>
<dbReference type="Pfam" id="PF00300">
    <property type="entry name" value="His_Phos_1"/>
    <property type="match status" value="1"/>
</dbReference>
<evidence type="ECO:0000313" key="2">
    <source>
        <dbReference type="Proteomes" id="UP000193467"/>
    </source>
</evidence>
<dbReference type="InterPro" id="IPR013078">
    <property type="entry name" value="His_Pase_superF_clade-1"/>
</dbReference>
<organism evidence="1 2">
    <name type="scientific">Leucosporidium creatinivorum</name>
    <dbReference type="NCBI Taxonomy" id="106004"/>
    <lineage>
        <taxon>Eukaryota</taxon>
        <taxon>Fungi</taxon>
        <taxon>Dikarya</taxon>
        <taxon>Basidiomycota</taxon>
        <taxon>Pucciniomycotina</taxon>
        <taxon>Microbotryomycetes</taxon>
        <taxon>Leucosporidiales</taxon>
        <taxon>Leucosporidium</taxon>
    </lineage>
</organism>
<name>A0A1Y2EPU5_9BASI</name>
<reference evidence="1 2" key="1">
    <citation type="submission" date="2016-07" db="EMBL/GenBank/DDBJ databases">
        <title>Pervasive Adenine N6-methylation of Active Genes in Fungi.</title>
        <authorList>
            <consortium name="DOE Joint Genome Institute"/>
            <person name="Mondo S.J."/>
            <person name="Dannebaum R.O."/>
            <person name="Kuo R.C."/>
            <person name="Labutti K."/>
            <person name="Haridas S."/>
            <person name="Kuo A."/>
            <person name="Salamov A."/>
            <person name="Ahrendt S.R."/>
            <person name="Lipzen A."/>
            <person name="Sullivan W."/>
            <person name="Andreopoulos W.B."/>
            <person name="Clum A."/>
            <person name="Lindquist E."/>
            <person name="Daum C."/>
            <person name="Ramamoorthy G.K."/>
            <person name="Gryganskyi A."/>
            <person name="Culley D."/>
            <person name="Magnuson J.K."/>
            <person name="James T.Y."/>
            <person name="O'Malley M.A."/>
            <person name="Stajich J.E."/>
            <person name="Spatafora J.W."/>
            <person name="Visel A."/>
            <person name="Grigoriev I.V."/>
        </authorList>
    </citation>
    <scope>NUCLEOTIDE SEQUENCE [LARGE SCALE GENOMIC DNA]</scope>
    <source>
        <strain evidence="1 2">62-1032</strain>
    </source>
</reference>